<keyword evidence="1" id="KW-1133">Transmembrane helix</keyword>
<gene>
    <name evidence="2" type="ORF">KC19_12G097800</name>
</gene>
<name>A0A8T0G5H1_CERPU</name>
<feature type="transmembrane region" description="Helical" evidence="1">
    <location>
        <begin position="26"/>
        <end position="48"/>
    </location>
</feature>
<organism evidence="2 3">
    <name type="scientific">Ceratodon purpureus</name>
    <name type="common">Fire moss</name>
    <name type="synonym">Dicranum purpureum</name>
    <dbReference type="NCBI Taxonomy" id="3225"/>
    <lineage>
        <taxon>Eukaryota</taxon>
        <taxon>Viridiplantae</taxon>
        <taxon>Streptophyta</taxon>
        <taxon>Embryophyta</taxon>
        <taxon>Bryophyta</taxon>
        <taxon>Bryophytina</taxon>
        <taxon>Bryopsida</taxon>
        <taxon>Dicranidae</taxon>
        <taxon>Pseudoditrichales</taxon>
        <taxon>Ditrichaceae</taxon>
        <taxon>Ceratodon</taxon>
    </lineage>
</organism>
<feature type="transmembrane region" description="Helical" evidence="1">
    <location>
        <begin position="100"/>
        <end position="117"/>
    </location>
</feature>
<sequence>MAHAHCDGSLQNQNQGSFHIKGQGSFFHAIWAWSGLHLSYFINICSGIKRGQILMTERLPPGEAIAGHLDTVLAPLVLLGAKGVTGLKLKPARHLQEHNSILLLICSLSFLIPGAHAELKSNEAASISICVCAPPRVWEISDHTLKVVAVTILAAITTIGVAVAGRSRFNLRSPVGQTIPHHGPEIQAISAALPIIPVVQGDDLDDVLARAPIPTRLNSPLSWL</sequence>
<evidence type="ECO:0000313" key="3">
    <source>
        <dbReference type="Proteomes" id="UP000822688"/>
    </source>
</evidence>
<keyword evidence="1" id="KW-0472">Membrane</keyword>
<proteinExistence type="predicted"/>
<evidence type="ECO:0000256" key="1">
    <source>
        <dbReference type="SAM" id="Phobius"/>
    </source>
</evidence>
<dbReference type="EMBL" id="CM026433">
    <property type="protein sequence ID" value="KAG0554526.1"/>
    <property type="molecule type" value="Genomic_DNA"/>
</dbReference>
<feature type="transmembrane region" description="Helical" evidence="1">
    <location>
        <begin position="144"/>
        <end position="164"/>
    </location>
</feature>
<keyword evidence="1" id="KW-0812">Transmembrane</keyword>
<evidence type="ECO:0000313" key="2">
    <source>
        <dbReference type="EMBL" id="KAG0554526.1"/>
    </source>
</evidence>
<comment type="caution">
    <text evidence="2">The sequence shown here is derived from an EMBL/GenBank/DDBJ whole genome shotgun (WGS) entry which is preliminary data.</text>
</comment>
<keyword evidence="3" id="KW-1185">Reference proteome</keyword>
<accession>A0A8T0G5H1</accession>
<dbReference type="AlphaFoldDB" id="A0A8T0G5H1"/>
<protein>
    <submittedName>
        <fullName evidence="2">Uncharacterized protein</fullName>
    </submittedName>
</protein>
<reference evidence="2" key="1">
    <citation type="submission" date="2020-06" db="EMBL/GenBank/DDBJ databases">
        <title>WGS assembly of Ceratodon purpureus strain R40.</title>
        <authorList>
            <person name="Carey S.B."/>
            <person name="Jenkins J."/>
            <person name="Shu S."/>
            <person name="Lovell J.T."/>
            <person name="Sreedasyam A."/>
            <person name="Maumus F."/>
            <person name="Tiley G.P."/>
            <person name="Fernandez-Pozo N."/>
            <person name="Barry K."/>
            <person name="Chen C."/>
            <person name="Wang M."/>
            <person name="Lipzen A."/>
            <person name="Daum C."/>
            <person name="Saski C.A."/>
            <person name="Payton A.C."/>
            <person name="Mcbreen J.C."/>
            <person name="Conrad R.E."/>
            <person name="Kollar L.M."/>
            <person name="Olsson S."/>
            <person name="Huttunen S."/>
            <person name="Landis J.B."/>
            <person name="Wickett N.J."/>
            <person name="Johnson M.G."/>
            <person name="Rensing S.A."/>
            <person name="Grimwood J."/>
            <person name="Schmutz J."/>
            <person name="Mcdaniel S.F."/>
        </authorList>
    </citation>
    <scope>NUCLEOTIDE SEQUENCE</scope>
    <source>
        <strain evidence="2">R40</strain>
    </source>
</reference>
<dbReference type="Proteomes" id="UP000822688">
    <property type="component" value="Chromosome 12"/>
</dbReference>